<dbReference type="Proteomes" id="UP001303473">
    <property type="component" value="Unassembled WGS sequence"/>
</dbReference>
<gene>
    <name evidence="2" type="ORF">QBC46DRAFT_345350</name>
</gene>
<dbReference type="AlphaFoldDB" id="A0AAN6N1L9"/>
<evidence type="ECO:0000313" key="2">
    <source>
        <dbReference type="EMBL" id="KAK3936704.1"/>
    </source>
</evidence>
<protein>
    <submittedName>
        <fullName evidence="2">Uncharacterized protein</fullName>
    </submittedName>
</protein>
<evidence type="ECO:0000256" key="1">
    <source>
        <dbReference type="SAM" id="MobiDB-lite"/>
    </source>
</evidence>
<dbReference type="EMBL" id="MU853875">
    <property type="protein sequence ID" value="KAK3936704.1"/>
    <property type="molecule type" value="Genomic_DNA"/>
</dbReference>
<reference evidence="3" key="1">
    <citation type="journal article" date="2023" name="Mol. Phylogenet. Evol.">
        <title>Genome-scale phylogeny and comparative genomics of the fungal order Sordariales.</title>
        <authorList>
            <person name="Hensen N."/>
            <person name="Bonometti L."/>
            <person name="Westerberg I."/>
            <person name="Brannstrom I.O."/>
            <person name="Guillou S."/>
            <person name="Cros-Aarteil S."/>
            <person name="Calhoun S."/>
            <person name="Haridas S."/>
            <person name="Kuo A."/>
            <person name="Mondo S."/>
            <person name="Pangilinan J."/>
            <person name="Riley R."/>
            <person name="LaButti K."/>
            <person name="Andreopoulos B."/>
            <person name="Lipzen A."/>
            <person name="Chen C."/>
            <person name="Yan M."/>
            <person name="Daum C."/>
            <person name="Ng V."/>
            <person name="Clum A."/>
            <person name="Steindorff A."/>
            <person name="Ohm R.A."/>
            <person name="Martin F."/>
            <person name="Silar P."/>
            <person name="Natvig D.O."/>
            <person name="Lalanne C."/>
            <person name="Gautier V."/>
            <person name="Ament-Velasquez S.L."/>
            <person name="Kruys A."/>
            <person name="Hutchinson M.I."/>
            <person name="Powell A.J."/>
            <person name="Barry K."/>
            <person name="Miller A.N."/>
            <person name="Grigoriev I.V."/>
            <person name="Debuchy R."/>
            <person name="Gladieux P."/>
            <person name="Hiltunen Thoren M."/>
            <person name="Johannesson H."/>
        </authorList>
    </citation>
    <scope>NUCLEOTIDE SEQUENCE [LARGE SCALE GENOMIC DNA]</scope>
    <source>
        <strain evidence="3">CBS 340.73</strain>
    </source>
</reference>
<accession>A0AAN6N1L9</accession>
<organism evidence="2 3">
    <name type="scientific">Diplogelasinospora grovesii</name>
    <dbReference type="NCBI Taxonomy" id="303347"/>
    <lineage>
        <taxon>Eukaryota</taxon>
        <taxon>Fungi</taxon>
        <taxon>Dikarya</taxon>
        <taxon>Ascomycota</taxon>
        <taxon>Pezizomycotina</taxon>
        <taxon>Sordariomycetes</taxon>
        <taxon>Sordariomycetidae</taxon>
        <taxon>Sordariales</taxon>
        <taxon>Diplogelasinosporaceae</taxon>
        <taxon>Diplogelasinospora</taxon>
    </lineage>
</organism>
<evidence type="ECO:0000313" key="3">
    <source>
        <dbReference type="Proteomes" id="UP001303473"/>
    </source>
</evidence>
<name>A0AAN6N1L9_9PEZI</name>
<feature type="compositionally biased region" description="Low complexity" evidence="1">
    <location>
        <begin position="42"/>
        <end position="51"/>
    </location>
</feature>
<sequence>MSAQPPRVPRISPPPPADPNDGPIPKAPSSIAASVHAHRDTPGSAVAVAPAPAGPYPDDCLRADLGPPSKHSAPAATTISLQRRETQHDITVPVPPKIPIITQVANPPPPPPPRSGAAAPAAPRPADDLRNATKPPPSPPAKSHPRVGLLTLPRPPPPPGQTAG</sequence>
<keyword evidence="3" id="KW-1185">Reference proteome</keyword>
<feature type="compositionally biased region" description="Pro residues" evidence="1">
    <location>
        <begin position="153"/>
        <end position="164"/>
    </location>
</feature>
<comment type="caution">
    <text evidence="2">The sequence shown here is derived from an EMBL/GenBank/DDBJ whole genome shotgun (WGS) entry which is preliminary data.</text>
</comment>
<proteinExistence type="predicted"/>
<feature type="region of interest" description="Disordered" evidence="1">
    <location>
        <begin position="1"/>
        <end position="164"/>
    </location>
</feature>
<feature type="compositionally biased region" description="Pro residues" evidence="1">
    <location>
        <begin position="1"/>
        <end position="18"/>
    </location>
</feature>